<proteinExistence type="predicted"/>
<gene>
    <name evidence="2" type="ORF">COCSUDRAFT_61550</name>
</gene>
<feature type="compositionally biased region" description="Gly residues" evidence="1">
    <location>
        <begin position="34"/>
        <end position="43"/>
    </location>
</feature>
<evidence type="ECO:0000256" key="1">
    <source>
        <dbReference type="SAM" id="MobiDB-lite"/>
    </source>
</evidence>
<feature type="region of interest" description="Disordered" evidence="1">
    <location>
        <begin position="25"/>
        <end position="108"/>
    </location>
</feature>
<evidence type="ECO:0000313" key="3">
    <source>
        <dbReference type="Proteomes" id="UP000007264"/>
    </source>
</evidence>
<dbReference type="EMBL" id="AGSI01000004">
    <property type="protein sequence ID" value="EIE25328.1"/>
    <property type="molecule type" value="Genomic_DNA"/>
</dbReference>
<dbReference type="AlphaFoldDB" id="I0Z3V9"/>
<dbReference type="RefSeq" id="XP_005649872.1">
    <property type="nucleotide sequence ID" value="XM_005649815.1"/>
</dbReference>
<dbReference type="Proteomes" id="UP000007264">
    <property type="component" value="Unassembled WGS sequence"/>
</dbReference>
<name>I0Z3V9_COCSC</name>
<feature type="compositionally biased region" description="Low complexity" evidence="1">
    <location>
        <begin position="93"/>
        <end position="108"/>
    </location>
</feature>
<dbReference type="KEGG" id="csl:COCSUDRAFT_61550"/>
<reference evidence="2 3" key="1">
    <citation type="journal article" date="2012" name="Genome Biol.">
        <title>The genome of the polar eukaryotic microalga coccomyxa subellipsoidea reveals traits of cold adaptation.</title>
        <authorList>
            <person name="Blanc G."/>
            <person name="Agarkova I."/>
            <person name="Grimwood J."/>
            <person name="Kuo A."/>
            <person name="Brueggeman A."/>
            <person name="Dunigan D."/>
            <person name="Gurnon J."/>
            <person name="Ladunga I."/>
            <person name="Lindquist E."/>
            <person name="Lucas S."/>
            <person name="Pangilinan J."/>
            <person name="Proschold T."/>
            <person name="Salamov A."/>
            <person name="Schmutz J."/>
            <person name="Weeks D."/>
            <person name="Yamada T."/>
            <person name="Claverie J.M."/>
            <person name="Grigoriev I."/>
            <person name="Van Etten J."/>
            <person name="Lomsadze A."/>
            <person name="Borodovsky M."/>
        </authorList>
    </citation>
    <scope>NUCLEOTIDE SEQUENCE [LARGE SCALE GENOMIC DNA]</scope>
    <source>
        <strain evidence="2 3">C-169</strain>
    </source>
</reference>
<accession>I0Z3V9</accession>
<dbReference type="GeneID" id="17043330"/>
<evidence type="ECO:0000313" key="2">
    <source>
        <dbReference type="EMBL" id="EIE25328.1"/>
    </source>
</evidence>
<sequence>MHTGRAKGGSAGNITLSLAPVIKLEVGGQREGGRSGAQGGPAGARGAPTGPGPGPGEEAPAGSAEEKAPGAGVGGARGAQRSGESDGGKKRVAAAAAPTWARTLHAAR</sequence>
<protein>
    <submittedName>
        <fullName evidence="2">Uncharacterized protein</fullName>
    </submittedName>
</protein>
<keyword evidence="3" id="KW-1185">Reference proteome</keyword>
<organism evidence="2 3">
    <name type="scientific">Coccomyxa subellipsoidea (strain C-169)</name>
    <name type="common">Green microalga</name>
    <dbReference type="NCBI Taxonomy" id="574566"/>
    <lineage>
        <taxon>Eukaryota</taxon>
        <taxon>Viridiplantae</taxon>
        <taxon>Chlorophyta</taxon>
        <taxon>core chlorophytes</taxon>
        <taxon>Trebouxiophyceae</taxon>
        <taxon>Trebouxiophyceae incertae sedis</taxon>
        <taxon>Coccomyxaceae</taxon>
        <taxon>Coccomyxa</taxon>
        <taxon>Coccomyxa subellipsoidea</taxon>
    </lineage>
</organism>
<comment type="caution">
    <text evidence="2">The sequence shown here is derived from an EMBL/GenBank/DDBJ whole genome shotgun (WGS) entry which is preliminary data.</text>
</comment>